<dbReference type="EMBL" id="JAUDZE010000006">
    <property type="protein sequence ID" value="MDN0015093.1"/>
    <property type="molecule type" value="Genomic_DNA"/>
</dbReference>
<evidence type="ECO:0000313" key="2">
    <source>
        <dbReference type="Proteomes" id="UP001168524"/>
    </source>
</evidence>
<dbReference type="RefSeq" id="WP_267981316.1">
    <property type="nucleotide sequence ID" value="NZ_JAPQKF010000006.1"/>
</dbReference>
<organism evidence="1 2">
    <name type="scientific">Acinetobacter thutiue</name>
    <dbReference type="NCBI Taxonomy" id="2998078"/>
    <lineage>
        <taxon>Bacteria</taxon>
        <taxon>Pseudomonadati</taxon>
        <taxon>Pseudomonadota</taxon>
        <taxon>Gammaproteobacteria</taxon>
        <taxon>Moraxellales</taxon>
        <taxon>Moraxellaceae</taxon>
        <taxon>Acinetobacter</taxon>
    </lineage>
</organism>
<proteinExistence type="predicted"/>
<comment type="caution">
    <text evidence="1">The sequence shown here is derived from an EMBL/GenBank/DDBJ whole genome shotgun (WGS) entry which is preliminary data.</text>
</comment>
<sequence length="149" mass="17158">MDSFDLKIRYPHHIDLNDVEQFGTLNTIGVLTRFDRMGWKQQLSRWLQLDGASPTFTITDEKTEQTIEIVLNTYGSSQELNFIVKTDIPVVVPKKQIFGLITLQAKETVQFKQLSLVQVKAYLTAFLKQDTDALVRYYQQSKQQLAQSA</sequence>
<name>A0ABT7WR00_9GAMM</name>
<reference evidence="1" key="1">
    <citation type="submission" date="2023-06" db="EMBL/GenBank/DDBJ databases">
        <title>Two novel species of Acinetobacter isolated from motorbike repairing workshop in Vietnam.</title>
        <authorList>
            <person name="Le N.T.T."/>
        </authorList>
    </citation>
    <scope>NUCLEOTIDE SEQUENCE</scope>
    <source>
        <strain evidence="1">VNH17</strain>
    </source>
</reference>
<accession>A0ABT7WR00</accession>
<protein>
    <recommendedName>
        <fullName evidence="3">DUF1857 family protein</fullName>
    </recommendedName>
</protein>
<gene>
    <name evidence="1" type="ORF">QTA56_12740</name>
</gene>
<evidence type="ECO:0000313" key="1">
    <source>
        <dbReference type="EMBL" id="MDN0015093.1"/>
    </source>
</evidence>
<dbReference type="Proteomes" id="UP001168524">
    <property type="component" value="Unassembled WGS sequence"/>
</dbReference>
<keyword evidence="2" id="KW-1185">Reference proteome</keyword>
<evidence type="ECO:0008006" key="3">
    <source>
        <dbReference type="Google" id="ProtNLM"/>
    </source>
</evidence>